<reference evidence="2" key="2">
    <citation type="submission" date="2021-04" db="EMBL/GenBank/DDBJ databases">
        <authorList>
            <person name="Gilroy R."/>
        </authorList>
    </citation>
    <scope>NUCLEOTIDE SEQUENCE</scope>
    <source>
        <strain evidence="2">USAMLcec3-2134</strain>
    </source>
</reference>
<proteinExistence type="predicted"/>
<dbReference type="AlphaFoldDB" id="A0A9D2SCT4"/>
<dbReference type="Gene3D" id="2.20.28.30">
    <property type="entry name" value="RNA polymerase ii, chain L"/>
    <property type="match status" value="1"/>
</dbReference>
<evidence type="ECO:0000256" key="1">
    <source>
        <dbReference type="SAM" id="Phobius"/>
    </source>
</evidence>
<comment type="caution">
    <text evidence="2">The sequence shown here is derived from an EMBL/GenBank/DDBJ whole genome shotgun (WGS) entry which is preliminary data.</text>
</comment>
<gene>
    <name evidence="2" type="ORF">H9763_07420</name>
</gene>
<organism evidence="2 3">
    <name type="scientific">Candidatus Eisenbergiella merdigallinarum</name>
    <dbReference type="NCBI Taxonomy" id="2838552"/>
    <lineage>
        <taxon>Bacteria</taxon>
        <taxon>Bacillati</taxon>
        <taxon>Bacillota</taxon>
        <taxon>Clostridia</taxon>
        <taxon>Lachnospirales</taxon>
        <taxon>Lachnospiraceae</taxon>
        <taxon>Eisenbergiella</taxon>
    </lineage>
</organism>
<reference evidence="2" key="1">
    <citation type="journal article" date="2021" name="PeerJ">
        <title>Extensive microbial diversity within the chicken gut microbiome revealed by metagenomics and culture.</title>
        <authorList>
            <person name="Gilroy R."/>
            <person name="Ravi A."/>
            <person name="Getino M."/>
            <person name="Pursley I."/>
            <person name="Horton D.L."/>
            <person name="Alikhan N.F."/>
            <person name="Baker D."/>
            <person name="Gharbi K."/>
            <person name="Hall N."/>
            <person name="Watson M."/>
            <person name="Adriaenssens E.M."/>
            <person name="Foster-Nyarko E."/>
            <person name="Jarju S."/>
            <person name="Secka A."/>
            <person name="Antonio M."/>
            <person name="Oren A."/>
            <person name="Chaudhuri R.R."/>
            <person name="La Ragione R."/>
            <person name="Hildebrand F."/>
            <person name="Pallen M.J."/>
        </authorList>
    </citation>
    <scope>NUCLEOTIDE SEQUENCE</scope>
    <source>
        <strain evidence="2">USAMLcec3-2134</strain>
    </source>
</reference>
<sequence>MREKFMRFMQGRYGADQFGRFLSGLCVALLIISMFWGHEIWFLLAFAVLVYNYFRIFSKNIPKRYAENQKYLAMTANLRRGIAAKKSEMAQRRTHHIYRCPQCRQKIRVPRGRGRIEIRCPKCDARFIRNS</sequence>
<keyword evidence="1" id="KW-1133">Transmembrane helix</keyword>
<accession>A0A9D2SCT4</accession>
<keyword evidence="1" id="KW-0812">Transmembrane</keyword>
<evidence type="ECO:0000313" key="3">
    <source>
        <dbReference type="Proteomes" id="UP000886883"/>
    </source>
</evidence>
<dbReference type="EMBL" id="DWXE01000026">
    <property type="protein sequence ID" value="HJB91280.1"/>
    <property type="molecule type" value="Genomic_DNA"/>
</dbReference>
<evidence type="ECO:0008006" key="4">
    <source>
        <dbReference type="Google" id="ProtNLM"/>
    </source>
</evidence>
<keyword evidence="1" id="KW-0472">Membrane</keyword>
<feature type="transmembrane region" description="Helical" evidence="1">
    <location>
        <begin position="21"/>
        <end position="54"/>
    </location>
</feature>
<evidence type="ECO:0000313" key="2">
    <source>
        <dbReference type="EMBL" id="HJB91280.1"/>
    </source>
</evidence>
<protein>
    <recommendedName>
        <fullName evidence="4">Zn-finger containing protein</fullName>
    </recommendedName>
</protein>
<dbReference type="Proteomes" id="UP000886883">
    <property type="component" value="Unassembled WGS sequence"/>
</dbReference>
<name>A0A9D2SCT4_9FIRM</name>